<keyword evidence="1" id="KW-0472">Membrane</keyword>
<reference evidence="2 3" key="1">
    <citation type="submission" date="2024-01" db="EMBL/GenBank/DDBJ databases">
        <title>Genome assemblies of Stephania.</title>
        <authorList>
            <person name="Yang L."/>
        </authorList>
    </citation>
    <scope>NUCLEOTIDE SEQUENCE [LARGE SCALE GENOMIC DNA]</scope>
    <source>
        <strain evidence="2">JXDWG</strain>
        <tissue evidence="2">Leaf</tissue>
    </source>
</reference>
<dbReference type="AlphaFoldDB" id="A0AAP0ICW2"/>
<accession>A0AAP0ICW2</accession>
<evidence type="ECO:0008006" key="4">
    <source>
        <dbReference type="Google" id="ProtNLM"/>
    </source>
</evidence>
<sequence length="206" mass="23398">MDSICAAKAERACANLKHNLVSLVRMVEVGIALVIVSWFSTRIPFAIRISSDFFRCACALAFSPRFVFLLGNAIVLTLFAKSGNKTISHDHRRSDEVLEEGKRCDELCDHSSCVRVFKRSPSDSEMMRCSDCERLEQKELRRSETENSKSWRGEIGEAETMTTTTTTTTTPTTTQMSDEELRDRVEAFIAKQLRFHIEETMILSEN</sequence>
<gene>
    <name evidence="2" type="ORF">Scep_020593</name>
</gene>
<evidence type="ECO:0000313" key="3">
    <source>
        <dbReference type="Proteomes" id="UP001419268"/>
    </source>
</evidence>
<feature type="transmembrane region" description="Helical" evidence="1">
    <location>
        <begin position="53"/>
        <end position="79"/>
    </location>
</feature>
<proteinExistence type="predicted"/>
<dbReference type="PANTHER" id="PTHR33640">
    <property type="entry name" value="TRANSMEMBRANE PROTEIN"/>
    <property type="match status" value="1"/>
</dbReference>
<comment type="caution">
    <text evidence="2">The sequence shown here is derived from an EMBL/GenBank/DDBJ whole genome shotgun (WGS) entry which is preliminary data.</text>
</comment>
<organism evidence="2 3">
    <name type="scientific">Stephania cephalantha</name>
    <dbReference type="NCBI Taxonomy" id="152367"/>
    <lineage>
        <taxon>Eukaryota</taxon>
        <taxon>Viridiplantae</taxon>
        <taxon>Streptophyta</taxon>
        <taxon>Embryophyta</taxon>
        <taxon>Tracheophyta</taxon>
        <taxon>Spermatophyta</taxon>
        <taxon>Magnoliopsida</taxon>
        <taxon>Ranunculales</taxon>
        <taxon>Menispermaceae</taxon>
        <taxon>Menispermoideae</taxon>
        <taxon>Cissampelideae</taxon>
        <taxon>Stephania</taxon>
    </lineage>
</organism>
<name>A0AAP0ICW2_9MAGN</name>
<keyword evidence="1" id="KW-1133">Transmembrane helix</keyword>
<keyword evidence="1" id="KW-0812">Transmembrane</keyword>
<dbReference type="PANTHER" id="PTHR33640:SF8">
    <property type="entry name" value="TRANSMEMBRANE PROTEIN"/>
    <property type="match status" value="1"/>
</dbReference>
<protein>
    <recommendedName>
        <fullName evidence="4">DUF4408 domain-containing protein</fullName>
    </recommendedName>
</protein>
<evidence type="ECO:0000313" key="2">
    <source>
        <dbReference type="EMBL" id="KAK9113074.1"/>
    </source>
</evidence>
<evidence type="ECO:0000256" key="1">
    <source>
        <dbReference type="SAM" id="Phobius"/>
    </source>
</evidence>
<dbReference type="Proteomes" id="UP001419268">
    <property type="component" value="Unassembled WGS sequence"/>
</dbReference>
<keyword evidence="3" id="KW-1185">Reference proteome</keyword>
<feature type="transmembrane region" description="Helical" evidence="1">
    <location>
        <begin position="20"/>
        <end position="41"/>
    </location>
</feature>
<dbReference type="EMBL" id="JBBNAG010000008">
    <property type="protein sequence ID" value="KAK9113074.1"/>
    <property type="molecule type" value="Genomic_DNA"/>
</dbReference>